<feature type="transmembrane region" description="Helical" evidence="8">
    <location>
        <begin position="270"/>
        <end position="294"/>
    </location>
</feature>
<dbReference type="GO" id="GO:0016020">
    <property type="term" value="C:membrane"/>
    <property type="evidence" value="ECO:0007669"/>
    <property type="project" value="UniProtKB-SubCell"/>
</dbReference>
<feature type="transmembrane region" description="Helical" evidence="8">
    <location>
        <begin position="314"/>
        <end position="334"/>
    </location>
</feature>
<evidence type="ECO:0000256" key="3">
    <source>
        <dbReference type="ARBA" id="ARBA00022692"/>
    </source>
</evidence>
<feature type="domain" description="Major facilitator superfamily (MFS) profile" evidence="9">
    <location>
        <begin position="12"/>
        <end position="467"/>
    </location>
</feature>
<dbReference type="InterPro" id="IPR050382">
    <property type="entry name" value="MFS_Na/Anion_cotransporter"/>
</dbReference>
<gene>
    <name evidence="10" type="ORF">XDN619_LOCUS6334</name>
</gene>
<evidence type="ECO:0000256" key="2">
    <source>
        <dbReference type="ARBA" id="ARBA00022448"/>
    </source>
</evidence>
<dbReference type="PANTHER" id="PTHR11662">
    <property type="entry name" value="SOLUTE CARRIER FAMILY 17"/>
    <property type="match status" value="1"/>
</dbReference>
<dbReference type="PROSITE" id="PS50850">
    <property type="entry name" value="MFS"/>
    <property type="match status" value="1"/>
</dbReference>
<accession>A0A816NRS3</accession>
<evidence type="ECO:0000313" key="10">
    <source>
        <dbReference type="EMBL" id="CAF2039024.1"/>
    </source>
</evidence>
<sequence>MTLSNIYQRIPKRYVLSLLGFFGLFNAFVLRSNISIAIVAMVTPTIDNSSDNMTIMIPAVYNWSTTTQGYILSSFFYGYCIAEILAGFLATRFAGRILFGGSVGLCACLTLFTPLCVQNGSGALIFLRFLEGISSVSSLSIEETLQKTPDFVIFNQKSCVYPSLHSIWSKWAPKQDKSKLATFAFSGAYIGTFVTMLFGGFIAADWSWEWVFYLSGKFIFISLSWVLIWFYFTAETPSTHTTISHEEAKYIEDNLLQTISRQDTIPWKDIFTSLPVWAIITAHFGTNWVIYTMFTELPTFLVKSLDFRVDKAGLLSALPWLPLAISVYGAGFISDKLTEKYSTLNVRKFIMSISFTIIASGFLLITVLDNEDRALIVIGSIIVIGACGPAWASFGVNHLDIGGNYAAVLMGISNCFGSTPGFIVPLITGYIVQNSQLKREWNDVFIIPIFISVATLMFYTFFAAGELQPWALHSSEEHQRVLNNNAASRDINEHNAECCGTVADVLCIVGESRKQVEQDQDSSHNLNFTRSTNIDQQSLNQHMNDDLNQSSNCDDEELDKLSIASSFSMSQCSAPVIIQNQTKSSFIIEDYSDNIYSEKTKAIRHSDKPSSKNQCEDEPDTYTERKKTSFSSN</sequence>
<dbReference type="PANTHER" id="PTHR11662:SF455">
    <property type="entry name" value="GH23975P"/>
    <property type="match status" value="1"/>
</dbReference>
<evidence type="ECO:0000313" key="11">
    <source>
        <dbReference type="Proteomes" id="UP000663887"/>
    </source>
</evidence>
<protein>
    <recommendedName>
        <fullName evidence="9">Major facilitator superfamily (MFS) profile domain-containing protein</fullName>
    </recommendedName>
</protein>
<dbReference type="AlphaFoldDB" id="A0A816NRS3"/>
<comment type="subcellular location">
    <subcellularLocation>
        <location evidence="1">Membrane</location>
        <topology evidence="1">Multi-pass membrane protein</topology>
    </subcellularLocation>
</comment>
<feature type="transmembrane region" description="Helical" evidence="8">
    <location>
        <begin position="180"/>
        <end position="204"/>
    </location>
</feature>
<evidence type="ECO:0000256" key="7">
    <source>
        <dbReference type="SAM" id="MobiDB-lite"/>
    </source>
</evidence>
<dbReference type="Pfam" id="PF07690">
    <property type="entry name" value="MFS_1"/>
    <property type="match status" value="1"/>
</dbReference>
<keyword evidence="4" id="KW-0769">Symport</keyword>
<keyword evidence="3 8" id="KW-0812">Transmembrane</keyword>
<evidence type="ECO:0000259" key="9">
    <source>
        <dbReference type="PROSITE" id="PS50850"/>
    </source>
</evidence>
<dbReference type="SUPFAM" id="SSF103473">
    <property type="entry name" value="MFS general substrate transporter"/>
    <property type="match status" value="1"/>
</dbReference>
<dbReference type="InterPro" id="IPR036259">
    <property type="entry name" value="MFS_trans_sf"/>
</dbReference>
<dbReference type="FunFam" id="1.20.1250.20:FF:000423">
    <property type="entry name" value="Putative inorganic phosphate cotransporter-like Protein"/>
    <property type="match status" value="1"/>
</dbReference>
<proteinExistence type="predicted"/>
<feature type="transmembrane region" description="Helical" evidence="8">
    <location>
        <begin position="210"/>
        <end position="232"/>
    </location>
</feature>
<feature type="transmembrane region" description="Helical" evidence="8">
    <location>
        <begin position="97"/>
        <end position="115"/>
    </location>
</feature>
<dbReference type="FunFam" id="1.20.1250.20:FF:000003">
    <property type="entry name" value="Solute carrier family 17 member 3"/>
    <property type="match status" value="1"/>
</dbReference>
<dbReference type="InterPro" id="IPR011701">
    <property type="entry name" value="MFS"/>
</dbReference>
<name>A0A816NRS3_9BILA</name>
<keyword evidence="6 8" id="KW-0472">Membrane</keyword>
<organism evidence="10 11">
    <name type="scientific">Rotaria magnacalcarata</name>
    <dbReference type="NCBI Taxonomy" id="392030"/>
    <lineage>
        <taxon>Eukaryota</taxon>
        <taxon>Metazoa</taxon>
        <taxon>Spiralia</taxon>
        <taxon>Gnathifera</taxon>
        <taxon>Rotifera</taxon>
        <taxon>Eurotatoria</taxon>
        <taxon>Bdelloidea</taxon>
        <taxon>Philodinida</taxon>
        <taxon>Philodinidae</taxon>
        <taxon>Rotaria</taxon>
    </lineage>
</organism>
<feature type="transmembrane region" description="Helical" evidence="8">
    <location>
        <begin position="14"/>
        <end position="42"/>
    </location>
</feature>
<dbReference type="InterPro" id="IPR020846">
    <property type="entry name" value="MFS_dom"/>
</dbReference>
<dbReference type="GO" id="GO:0006820">
    <property type="term" value="P:monoatomic anion transport"/>
    <property type="evidence" value="ECO:0007669"/>
    <property type="project" value="TreeGrafter"/>
</dbReference>
<keyword evidence="5 8" id="KW-1133">Transmembrane helix</keyword>
<dbReference type="GO" id="GO:0015293">
    <property type="term" value="F:symporter activity"/>
    <property type="evidence" value="ECO:0007669"/>
    <property type="project" value="UniProtKB-KW"/>
</dbReference>
<dbReference type="Gene3D" id="1.20.1250.20">
    <property type="entry name" value="MFS general substrate transporter like domains"/>
    <property type="match status" value="2"/>
</dbReference>
<evidence type="ECO:0000256" key="5">
    <source>
        <dbReference type="ARBA" id="ARBA00022989"/>
    </source>
</evidence>
<evidence type="ECO:0000256" key="1">
    <source>
        <dbReference type="ARBA" id="ARBA00004141"/>
    </source>
</evidence>
<feature type="region of interest" description="Disordered" evidence="7">
    <location>
        <begin position="602"/>
        <end position="633"/>
    </location>
</feature>
<feature type="transmembrane region" description="Helical" evidence="8">
    <location>
        <begin position="406"/>
        <end position="432"/>
    </location>
</feature>
<keyword evidence="2" id="KW-0813">Transport</keyword>
<evidence type="ECO:0000256" key="6">
    <source>
        <dbReference type="ARBA" id="ARBA00023136"/>
    </source>
</evidence>
<evidence type="ECO:0000256" key="8">
    <source>
        <dbReference type="SAM" id="Phobius"/>
    </source>
</evidence>
<dbReference type="CDD" id="cd17318">
    <property type="entry name" value="MFS_SLC17"/>
    <property type="match status" value="1"/>
</dbReference>
<feature type="transmembrane region" description="Helical" evidence="8">
    <location>
        <begin position="444"/>
        <end position="464"/>
    </location>
</feature>
<dbReference type="EMBL" id="CAJNRG010001807">
    <property type="protein sequence ID" value="CAF2039024.1"/>
    <property type="molecule type" value="Genomic_DNA"/>
</dbReference>
<evidence type="ECO:0000256" key="4">
    <source>
        <dbReference type="ARBA" id="ARBA00022847"/>
    </source>
</evidence>
<dbReference type="Proteomes" id="UP000663887">
    <property type="component" value="Unassembled WGS sequence"/>
</dbReference>
<reference evidence="10" key="1">
    <citation type="submission" date="2021-02" db="EMBL/GenBank/DDBJ databases">
        <authorList>
            <person name="Nowell W R."/>
        </authorList>
    </citation>
    <scope>NUCLEOTIDE SEQUENCE</scope>
</reference>
<feature type="transmembrane region" description="Helical" evidence="8">
    <location>
        <begin position="346"/>
        <end position="368"/>
    </location>
</feature>
<feature type="transmembrane region" description="Helical" evidence="8">
    <location>
        <begin position="374"/>
        <end position="394"/>
    </location>
</feature>
<feature type="transmembrane region" description="Helical" evidence="8">
    <location>
        <begin position="70"/>
        <end position="90"/>
    </location>
</feature>
<comment type="caution">
    <text evidence="10">The sequence shown here is derived from an EMBL/GenBank/DDBJ whole genome shotgun (WGS) entry which is preliminary data.</text>
</comment>